<comment type="caution">
    <text evidence="3">The sequence shown here is derived from an EMBL/GenBank/DDBJ whole genome shotgun (WGS) entry which is preliminary data.</text>
</comment>
<keyword evidence="2" id="KW-0812">Transmembrane</keyword>
<organism evidence="3">
    <name type="scientific">marine sediment metagenome</name>
    <dbReference type="NCBI Taxonomy" id="412755"/>
    <lineage>
        <taxon>unclassified sequences</taxon>
        <taxon>metagenomes</taxon>
        <taxon>ecological metagenomes</taxon>
    </lineage>
</organism>
<feature type="compositionally biased region" description="Basic residues" evidence="1">
    <location>
        <begin position="568"/>
        <end position="577"/>
    </location>
</feature>
<accession>A0A0F9SID9</accession>
<feature type="region of interest" description="Disordered" evidence="1">
    <location>
        <begin position="521"/>
        <end position="540"/>
    </location>
</feature>
<feature type="compositionally biased region" description="Basic residues" evidence="1">
    <location>
        <begin position="525"/>
        <end position="538"/>
    </location>
</feature>
<keyword evidence="2" id="KW-0472">Membrane</keyword>
<evidence type="ECO:0000313" key="3">
    <source>
        <dbReference type="EMBL" id="KKN66784.1"/>
    </source>
</evidence>
<name>A0A0F9SID9_9ZZZZ</name>
<keyword evidence="2" id="KW-1133">Transmembrane helix</keyword>
<reference evidence="3" key="1">
    <citation type="journal article" date="2015" name="Nature">
        <title>Complex archaea that bridge the gap between prokaryotes and eukaryotes.</title>
        <authorList>
            <person name="Spang A."/>
            <person name="Saw J.H."/>
            <person name="Jorgensen S.L."/>
            <person name="Zaremba-Niedzwiedzka K."/>
            <person name="Martijn J."/>
            <person name="Lind A.E."/>
            <person name="van Eijk R."/>
            <person name="Schleper C."/>
            <person name="Guy L."/>
            <person name="Ettema T.J."/>
        </authorList>
    </citation>
    <scope>NUCLEOTIDE SEQUENCE</scope>
</reference>
<feature type="compositionally biased region" description="Basic and acidic residues" evidence="1">
    <location>
        <begin position="550"/>
        <end position="567"/>
    </location>
</feature>
<dbReference type="EMBL" id="LAZR01000491">
    <property type="protein sequence ID" value="KKN66784.1"/>
    <property type="molecule type" value="Genomic_DNA"/>
</dbReference>
<feature type="region of interest" description="Disordered" evidence="1">
    <location>
        <begin position="550"/>
        <end position="577"/>
    </location>
</feature>
<protein>
    <submittedName>
        <fullName evidence="3">Uncharacterized protein</fullName>
    </submittedName>
</protein>
<feature type="transmembrane region" description="Helical" evidence="2">
    <location>
        <begin position="485"/>
        <end position="507"/>
    </location>
</feature>
<gene>
    <name evidence="3" type="ORF">LCGC14_0468310</name>
</gene>
<feature type="transmembrane region" description="Helical" evidence="2">
    <location>
        <begin position="9"/>
        <end position="26"/>
    </location>
</feature>
<sequence>MKKNKNRSVTLIFLIVLGIFFSVYIINFKDESQDRYFTISEQENFHNFPTTAGPALPYSALNQNATTVYRLFESINFTIDTSNFNASYTIMQISFRNGSLRNYNMVEVGNNKSFYEYKPRYNAPLGVQNVSFQVYHENNTLLNAQTTTTNFTIDSNYGLWYTEYLDFDIFHDSDYYIGDFLSAGLTIDDFGPYQFWWNITIVNSTIELYQKNLFNLEKNIVQFTFQIENESFSQVNKIYYIKLNISDRISGKLATVYIPFNVLNSNPMILASTVKFSPAVILRTENCEITLNATDVENNSTDLSVNLLLEDPFGVNLPPISLVYRGNNNFSQIFSIPAESPIGMYRAEITVEDQNNGFNSSSTFLTVENNFPEIHSYTVNGISMNQSISILYGKDIEFSFNVSDVEEVAYIKVALLNGNNEWYNFTTSFKGESTKITIRTIELISGVWYAYIYVIDSDGAITSLIDDYGHAPQGITIISDSLRPYLTWITFFIGIVLGILAGVGIVYKKFKSKYGKIQAPSAKTSAKKKTSTSRKPLIKKKEELTKVISEERELEETKTEPKDAKKEVSKRKIKRKL</sequence>
<evidence type="ECO:0000256" key="2">
    <source>
        <dbReference type="SAM" id="Phobius"/>
    </source>
</evidence>
<proteinExistence type="predicted"/>
<dbReference type="AlphaFoldDB" id="A0A0F9SID9"/>
<evidence type="ECO:0000256" key="1">
    <source>
        <dbReference type="SAM" id="MobiDB-lite"/>
    </source>
</evidence>